<reference evidence="1" key="2">
    <citation type="journal article" date="2023" name="IMA Fungus">
        <title>Comparative genomic study of the Penicillium genus elucidates a diverse pangenome and 15 lateral gene transfer events.</title>
        <authorList>
            <person name="Petersen C."/>
            <person name="Sorensen T."/>
            <person name="Nielsen M.R."/>
            <person name="Sondergaard T.E."/>
            <person name="Sorensen J.L."/>
            <person name="Fitzpatrick D.A."/>
            <person name="Frisvad J.C."/>
            <person name="Nielsen K.L."/>
        </authorList>
    </citation>
    <scope>NUCLEOTIDE SEQUENCE</scope>
    <source>
        <strain evidence="1">IBT 19713</strain>
    </source>
</reference>
<sequence length="292" mass="31241">MSPRNVIIFGATGAVGAMTALTAHQQGAKVSLAVRNLAKPIPTLEGISAQKVQADLSKPGTVKAAVQQTGATVAYLYAVFETQDYMRGGIESVVFLSSCSVEGDPRDVPESNFIANIHAKIEITLEEIFGIHSFVTLRPGFFTSNLLWFKTAILKGDVPVPLPEAVFDYIAPEDIGRVSGSILAHGSDQHIVRLFGAALRPIQEAFQVVGQALGINVKTTKVALDQAAEKMLASGIPEDITGITILNATEHPSGEFPYGGVSEGVPNIRKFTQREPVTLEQWVEANKDKFAA</sequence>
<dbReference type="Gene3D" id="3.40.50.720">
    <property type="entry name" value="NAD(P)-binding Rossmann-like Domain"/>
    <property type="match status" value="1"/>
</dbReference>
<dbReference type="RefSeq" id="XP_058329506.1">
    <property type="nucleotide sequence ID" value="XM_058476616.1"/>
</dbReference>
<dbReference type="GeneID" id="83203919"/>
<dbReference type="InterPro" id="IPR036291">
    <property type="entry name" value="NAD(P)-bd_dom_sf"/>
</dbReference>
<dbReference type="InterPro" id="IPR051604">
    <property type="entry name" value="Ergot_Alk_Oxidoreductase"/>
</dbReference>
<protein>
    <recommendedName>
        <fullName evidence="3">NmrA-like domain-containing protein</fullName>
    </recommendedName>
</protein>
<dbReference type="PANTHER" id="PTHR43162:SF1">
    <property type="entry name" value="PRESTALK A DIFFERENTIATION PROTEIN A"/>
    <property type="match status" value="1"/>
</dbReference>
<accession>A0A9W9NTX4</accession>
<dbReference type="AlphaFoldDB" id="A0A9W9NTX4"/>
<name>A0A9W9NTX4_9EURO</name>
<organism evidence="1 2">
    <name type="scientific">Penicillium chermesinum</name>
    <dbReference type="NCBI Taxonomy" id="63820"/>
    <lineage>
        <taxon>Eukaryota</taxon>
        <taxon>Fungi</taxon>
        <taxon>Dikarya</taxon>
        <taxon>Ascomycota</taxon>
        <taxon>Pezizomycotina</taxon>
        <taxon>Eurotiomycetes</taxon>
        <taxon>Eurotiomycetidae</taxon>
        <taxon>Eurotiales</taxon>
        <taxon>Aspergillaceae</taxon>
        <taxon>Penicillium</taxon>
    </lineage>
</organism>
<evidence type="ECO:0008006" key="3">
    <source>
        <dbReference type="Google" id="ProtNLM"/>
    </source>
</evidence>
<dbReference type="EMBL" id="JAPQKS010000005">
    <property type="protein sequence ID" value="KAJ5226095.1"/>
    <property type="molecule type" value="Genomic_DNA"/>
</dbReference>
<keyword evidence="2" id="KW-1185">Reference proteome</keyword>
<reference evidence="1" key="1">
    <citation type="submission" date="2022-11" db="EMBL/GenBank/DDBJ databases">
        <authorList>
            <person name="Petersen C."/>
        </authorList>
    </citation>
    <scope>NUCLEOTIDE SEQUENCE</scope>
    <source>
        <strain evidence="1">IBT 19713</strain>
    </source>
</reference>
<dbReference type="OrthoDB" id="419598at2759"/>
<dbReference type="Proteomes" id="UP001150941">
    <property type="component" value="Unassembled WGS sequence"/>
</dbReference>
<comment type="caution">
    <text evidence="1">The sequence shown here is derived from an EMBL/GenBank/DDBJ whole genome shotgun (WGS) entry which is preliminary data.</text>
</comment>
<evidence type="ECO:0000313" key="1">
    <source>
        <dbReference type="EMBL" id="KAJ5226095.1"/>
    </source>
</evidence>
<dbReference type="SUPFAM" id="SSF51735">
    <property type="entry name" value="NAD(P)-binding Rossmann-fold domains"/>
    <property type="match status" value="1"/>
</dbReference>
<proteinExistence type="predicted"/>
<evidence type="ECO:0000313" key="2">
    <source>
        <dbReference type="Proteomes" id="UP001150941"/>
    </source>
</evidence>
<gene>
    <name evidence="1" type="ORF">N7468_007320</name>
</gene>
<dbReference type="PANTHER" id="PTHR43162">
    <property type="match status" value="1"/>
</dbReference>